<dbReference type="NCBIfam" id="TIGR02780">
    <property type="entry name" value="TrbJ_Ti"/>
    <property type="match status" value="1"/>
</dbReference>
<evidence type="ECO:0000313" key="4">
    <source>
        <dbReference type="Proteomes" id="UP000554342"/>
    </source>
</evidence>
<keyword evidence="1" id="KW-0175">Coiled coil</keyword>
<reference evidence="3 4" key="1">
    <citation type="submission" date="2020-08" db="EMBL/GenBank/DDBJ databases">
        <title>Genomic Encyclopedia of Type Strains, Phase IV (KMG-IV): sequencing the most valuable type-strain genomes for metagenomic binning, comparative biology and taxonomic classification.</title>
        <authorList>
            <person name="Goeker M."/>
        </authorList>
    </citation>
    <scope>NUCLEOTIDE SEQUENCE [LARGE SCALE GENOMIC DNA]</scope>
    <source>
        <strain evidence="3 4">DSM 27203</strain>
    </source>
</reference>
<sequence length="248" mass="26270">MTRFRLSRSLLLGACMLGMVVATPASAQFGGIVFDPSNYAQNVLTAARSLQQINNQITSLQNQAQSLINQARNLASLPTNALSGIQQSLARTQALIAQARQIAYNVQNIDKVFQARYPTGSLAGTSSQQLVADADTRWQDAVGAFQDSLETQATIITNLGDTRAQTQTLVTASQNATGALQAAQAGNQLVALQTRQIADLTALMAAQNRAASIAAARAAADEAQGREQTRRFLAAGSGYVSQNVTLFQ</sequence>
<feature type="signal peptide" evidence="2">
    <location>
        <begin position="1"/>
        <end position="27"/>
    </location>
</feature>
<evidence type="ECO:0000256" key="1">
    <source>
        <dbReference type="SAM" id="Coils"/>
    </source>
</evidence>
<dbReference type="AlphaFoldDB" id="A0A840Z2B0"/>
<accession>A0A840Z2B0</accession>
<comment type="caution">
    <text evidence="3">The sequence shown here is derived from an EMBL/GenBank/DDBJ whole genome shotgun (WGS) entry which is preliminary data.</text>
</comment>
<dbReference type="Proteomes" id="UP000554342">
    <property type="component" value="Unassembled WGS sequence"/>
</dbReference>
<dbReference type="NCBIfam" id="NF010448">
    <property type="entry name" value="PRK13874.1"/>
    <property type="match status" value="1"/>
</dbReference>
<proteinExistence type="predicted"/>
<feature type="coiled-coil region" evidence="1">
    <location>
        <begin position="43"/>
        <end position="77"/>
    </location>
</feature>
<dbReference type="RefSeq" id="WP_184005210.1">
    <property type="nucleotide sequence ID" value="NZ_BAABIF010000006.1"/>
</dbReference>
<organism evidence="3 4">
    <name type="scientific">Stakelama sediminis</name>
    <dbReference type="NCBI Taxonomy" id="463200"/>
    <lineage>
        <taxon>Bacteria</taxon>
        <taxon>Pseudomonadati</taxon>
        <taxon>Pseudomonadota</taxon>
        <taxon>Alphaproteobacteria</taxon>
        <taxon>Sphingomonadales</taxon>
        <taxon>Sphingomonadaceae</taxon>
        <taxon>Stakelama</taxon>
    </lineage>
</organism>
<gene>
    <name evidence="3" type="ORF">FHR23_002840</name>
</gene>
<keyword evidence="2" id="KW-0732">Signal</keyword>
<dbReference type="EMBL" id="JACIJI010000006">
    <property type="protein sequence ID" value="MBB5719884.1"/>
    <property type="molecule type" value="Genomic_DNA"/>
</dbReference>
<feature type="chain" id="PRO_5032684460" evidence="2">
    <location>
        <begin position="28"/>
        <end position="248"/>
    </location>
</feature>
<keyword evidence="4" id="KW-1185">Reference proteome</keyword>
<evidence type="ECO:0000256" key="2">
    <source>
        <dbReference type="SAM" id="SignalP"/>
    </source>
</evidence>
<evidence type="ECO:0000313" key="3">
    <source>
        <dbReference type="EMBL" id="MBB5719884.1"/>
    </source>
</evidence>
<dbReference type="InterPro" id="IPR014147">
    <property type="entry name" value="T4SS_TrbJ"/>
</dbReference>
<protein>
    <submittedName>
        <fullName evidence="3">P-type conjugative transfer protein TrbJ</fullName>
    </submittedName>
</protein>
<name>A0A840Z2B0_9SPHN</name>